<dbReference type="CDD" id="cd19500">
    <property type="entry name" value="RecA-like_Lon"/>
    <property type="match status" value="1"/>
</dbReference>
<evidence type="ECO:0000256" key="2">
    <source>
        <dbReference type="ARBA" id="ARBA00022741"/>
    </source>
</evidence>
<dbReference type="Gene3D" id="1.10.8.60">
    <property type="match status" value="1"/>
</dbReference>
<dbReference type="GO" id="GO:0000160">
    <property type="term" value="P:phosphorelay signal transduction system"/>
    <property type="evidence" value="ECO:0007669"/>
    <property type="project" value="InterPro"/>
</dbReference>
<dbReference type="InterPro" id="IPR020568">
    <property type="entry name" value="Ribosomal_Su5_D2-typ_SF"/>
</dbReference>
<feature type="active site" evidence="8 11">
    <location>
        <position position="573"/>
    </location>
</feature>
<dbReference type="PANTHER" id="PTHR10046">
    <property type="entry name" value="ATP DEPENDENT LON PROTEASE FAMILY MEMBER"/>
    <property type="match status" value="1"/>
</dbReference>
<dbReference type="SUPFAM" id="SSF52540">
    <property type="entry name" value="P-loop containing nucleoside triphosphate hydrolases"/>
    <property type="match status" value="1"/>
</dbReference>
<feature type="binding site" evidence="9">
    <location>
        <begin position="248"/>
        <end position="255"/>
    </location>
    <ligand>
        <name>ATP</name>
        <dbReference type="ChEBI" id="CHEBI:30616"/>
    </ligand>
</feature>
<dbReference type="AlphaFoldDB" id="A0A1I3XK38"/>
<dbReference type="SMART" id="SM00448">
    <property type="entry name" value="REC"/>
    <property type="match status" value="1"/>
</dbReference>
<dbReference type="PROSITE" id="PS50110">
    <property type="entry name" value="RESPONSE_REGULATORY"/>
    <property type="match status" value="1"/>
</dbReference>
<dbReference type="GO" id="GO:0005524">
    <property type="term" value="F:ATP binding"/>
    <property type="evidence" value="ECO:0007669"/>
    <property type="project" value="UniProtKB-KW"/>
</dbReference>
<dbReference type="Gene3D" id="3.40.50.2300">
    <property type="match status" value="1"/>
</dbReference>
<dbReference type="InterPro" id="IPR027417">
    <property type="entry name" value="P-loop_NTPase"/>
</dbReference>
<protein>
    <recommendedName>
        <fullName evidence="7 11">endopeptidase La</fullName>
        <ecNumber evidence="7 11">3.4.21.53</ecNumber>
    </recommendedName>
</protein>
<keyword evidence="2 9" id="KW-0547">Nucleotide-binding</keyword>
<dbReference type="Proteomes" id="UP000198635">
    <property type="component" value="Unassembled WGS sequence"/>
</dbReference>
<dbReference type="InterPro" id="IPR003593">
    <property type="entry name" value="AAA+_ATPase"/>
</dbReference>
<keyword evidence="4 11" id="KW-0720">Serine protease</keyword>
<dbReference type="EC" id="3.4.21.53" evidence="7 11"/>
<dbReference type="Pfam" id="PF00072">
    <property type="entry name" value="Response_reg"/>
    <property type="match status" value="1"/>
</dbReference>
<dbReference type="GO" id="GO:0030163">
    <property type="term" value="P:protein catabolic process"/>
    <property type="evidence" value="ECO:0007669"/>
    <property type="project" value="InterPro"/>
</dbReference>
<evidence type="ECO:0000256" key="8">
    <source>
        <dbReference type="PIRSR" id="PIRSR001174-1"/>
    </source>
</evidence>
<comment type="similarity">
    <text evidence="11">Belongs to the peptidase S16 family.</text>
</comment>
<keyword evidence="15" id="KW-1185">Reference proteome</keyword>
<dbReference type="InterPro" id="IPR014721">
    <property type="entry name" value="Ribsml_uS5_D2-typ_fold_subgr"/>
</dbReference>
<dbReference type="InterPro" id="IPR004815">
    <property type="entry name" value="Lon_bac/euk-typ"/>
</dbReference>
<proteinExistence type="inferred from homology"/>
<gene>
    <name evidence="14" type="ORF">SAMN04488082_116100</name>
</gene>
<comment type="catalytic activity">
    <reaction evidence="6 11">
        <text>Hydrolysis of proteins in presence of ATP.</text>
        <dbReference type="EC" id="3.4.21.53"/>
    </reaction>
</comment>
<dbReference type="GO" id="GO:0004252">
    <property type="term" value="F:serine-type endopeptidase activity"/>
    <property type="evidence" value="ECO:0007669"/>
    <property type="project" value="UniProtKB-UniRule"/>
</dbReference>
<dbReference type="STRING" id="52560.SAMN04488082_116100"/>
<keyword evidence="5 9" id="KW-0067">ATP-binding</keyword>
<dbReference type="PRINTS" id="PR00830">
    <property type="entry name" value="ENDOLAPTASE"/>
</dbReference>
<accession>A0A1I3XK38</accession>
<feature type="domain" description="Lon proteolytic" evidence="13">
    <location>
        <begin position="486"/>
        <end position="667"/>
    </location>
</feature>
<feature type="domain" description="Response regulatory" evidence="12">
    <location>
        <begin position="116"/>
        <end position="230"/>
    </location>
</feature>
<keyword evidence="3 11" id="KW-0378">Hydrolase</keyword>
<dbReference type="CDD" id="cd17536">
    <property type="entry name" value="REC_YesN-like"/>
    <property type="match status" value="1"/>
</dbReference>
<dbReference type="EMBL" id="FORX01000016">
    <property type="protein sequence ID" value="SFK19416.1"/>
    <property type="molecule type" value="Genomic_DNA"/>
</dbReference>
<dbReference type="InterPro" id="IPR027065">
    <property type="entry name" value="Lon_Prtase"/>
</dbReference>
<name>A0A1I3XK38_9BACT</name>
<dbReference type="InterPro" id="IPR008268">
    <property type="entry name" value="Peptidase_S16_AS"/>
</dbReference>
<evidence type="ECO:0000256" key="7">
    <source>
        <dbReference type="ARBA" id="ARBA00066743"/>
    </source>
</evidence>
<evidence type="ECO:0000256" key="9">
    <source>
        <dbReference type="PIRSR" id="PIRSR001174-2"/>
    </source>
</evidence>
<dbReference type="Pfam" id="PF05362">
    <property type="entry name" value="Lon_C"/>
    <property type="match status" value="1"/>
</dbReference>
<evidence type="ECO:0000259" key="12">
    <source>
        <dbReference type="PROSITE" id="PS50110"/>
    </source>
</evidence>
<dbReference type="SUPFAM" id="SSF54211">
    <property type="entry name" value="Ribosomal protein S5 domain 2-like"/>
    <property type="match status" value="1"/>
</dbReference>
<dbReference type="Pfam" id="PF22667">
    <property type="entry name" value="Lon_lid"/>
    <property type="match status" value="1"/>
</dbReference>
<keyword evidence="1 11" id="KW-0645">Protease</keyword>
<keyword evidence="10" id="KW-0597">Phosphoprotein</keyword>
<dbReference type="PROSITE" id="PS01046">
    <property type="entry name" value="LON_SER"/>
    <property type="match status" value="1"/>
</dbReference>
<evidence type="ECO:0000256" key="11">
    <source>
        <dbReference type="PROSITE-ProRule" id="PRU01122"/>
    </source>
</evidence>
<dbReference type="InterPro" id="IPR054594">
    <property type="entry name" value="Lon_lid"/>
</dbReference>
<feature type="active site" evidence="8 11">
    <location>
        <position position="616"/>
    </location>
</feature>
<dbReference type="Gene3D" id="1.20.5.5270">
    <property type="match status" value="1"/>
</dbReference>
<dbReference type="InterPro" id="IPR003959">
    <property type="entry name" value="ATPase_AAA_core"/>
</dbReference>
<dbReference type="Gene3D" id="3.40.50.300">
    <property type="entry name" value="P-loop containing nucleotide triphosphate hydrolases"/>
    <property type="match status" value="1"/>
</dbReference>
<dbReference type="OrthoDB" id="9803599at2"/>
<dbReference type="InterPro" id="IPR001789">
    <property type="entry name" value="Sig_transdc_resp-reg_receiver"/>
</dbReference>
<evidence type="ECO:0000256" key="6">
    <source>
        <dbReference type="ARBA" id="ARBA00050665"/>
    </source>
</evidence>
<evidence type="ECO:0000259" key="13">
    <source>
        <dbReference type="PROSITE" id="PS51786"/>
    </source>
</evidence>
<dbReference type="InterPro" id="IPR008269">
    <property type="entry name" value="Lon_proteolytic"/>
</dbReference>
<reference evidence="15" key="1">
    <citation type="submission" date="2016-10" db="EMBL/GenBank/DDBJ databases">
        <authorList>
            <person name="Varghese N."/>
            <person name="Submissions S."/>
        </authorList>
    </citation>
    <scope>NUCLEOTIDE SEQUENCE [LARGE SCALE GENOMIC DNA]</scope>
    <source>
        <strain evidence="15">DSM 5918</strain>
    </source>
</reference>
<dbReference type="GO" id="GO:0006508">
    <property type="term" value="P:proteolysis"/>
    <property type="evidence" value="ECO:0007669"/>
    <property type="project" value="UniProtKB-KW"/>
</dbReference>
<dbReference type="FunFam" id="3.40.50.300:FF:000021">
    <property type="entry name" value="Lon protease homolog"/>
    <property type="match status" value="1"/>
</dbReference>
<dbReference type="SUPFAM" id="SSF52172">
    <property type="entry name" value="CheY-like"/>
    <property type="match status" value="1"/>
</dbReference>
<sequence length="675" mass="72790">MFFRKQELEAPVQPADPTGLREKCRQAELPEAVGVAVESEISRMEKTDAAVAEYSIGLNYVETLLSLPWNAVTQDNLDLAQAAEVFDGSHAGLGQVRERVLEHLASRVLHSKRQASLLIVDDEPIARSNLRHVLAREGYAVEVAANGEEAMALLARQEFDCIVTDLKMDRMDGMQLLEAARAVAPETKFILVTGYATVDTAVQALKTGAVHYLSKPIDLNELREAVRSALLSRTHRYSNRSPILCFVGPPGVGKTSVGKAIAEALGRRFYRMSLADLRDEAELRGHRRTYVGAMPGRIIQALKSVGVRNPVFMLDEMDKIGQDVKGDPAMAMLEILDPEQNARYVDRYLEMPFDLSEVLFIATANGVERLAGPLLDRLEVVQFSGYSEGEKLDIATRFLLPRQLRGHGLISPYPTILPEALVRIIREYTNESGVRGLEREIARMCRKLARLRLDGGAEAVAAPVGSEGAAVLLGPARFRHDDAKAGGLVGTATGLVWSETGGEIIFVEATRMRGPGQLILTGSLGGVLKESAQIALSFIRSNAGTLGVEPDFFEGHDIHIHIPAGGIAKDGPSAGLTIAVALVSLLTGRPARSDVALSGELSLVGRVLPVSGVREKILAALRGRAAMVVLPEANAADVEALRESVADLPPVVLVGRVEQALAVVMSSQEGEPCTE</sequence>
<evidence type="ECO:0000256" key="10">
    <source>
        <dbReference type="PROSITE-ProRule" id="PRU00169"/>
    </source>
</evidence>
<evidence type="ECO:0000313" key="14">
    <source>
        <dbReference type="EMBL" id="SFK19416.1"/>
    </source>
</evidence>
<evidence type="ECO:0000256" key="3">
    <source>
        <dbReference type="ARBA" id="ARBA00022801"/>
    </source>
</evidence>
<dbReference type="GO" id="GO:0004176">
    <property type="term" value="F:ATP-dependent peptidase activity"/>
    <property type="evidence" value="ECO:0007669"/>
    <property type="project" value="UniProtKB-UniRule"/>
</dbReference>
<dbReference type="PIRSF" id="PIRSF001174">
    <property type="entry name" value="Lon_proteas"/>
    <property type="match status" value="1"/>
</dbReference>
<dbReference type="Gene3D" id="3.30.230.10">
    <property type="match status" value="1"/>
</dbReference>
<feature type="modified residue" description="4-aspartylphosphate" evidence="10">
    <location>
        <position position="165"/>
    </location>
</feature>
<dbReference type="PROSITE" id="PS51786">
    <property type="entry name" value="LON_PROTEOLYTIC"/>
    <property type="match status" value="1"/>
</dbReference>
<evidence type="ECO:0000313" key="15">
    <source>
        <dbReference type="Proteomes" id="UP000198635"/>
    </source>
</evidence>
<evidence type="ECO:0000256" key="4">
    <source>
        <dbReference type="ARBA" id="ARBA00022825"/>
    </source>
</evidence>
<organism evidence="14 15">
    <name type="scientific">Desulfomicrobium apsheronum</name>
    <dbReference type="NCBI Taxonomy" id="52560"/>
    <lineage>
        <taxon>Bacteria</taxon>
        <taxon>Pseudomonadati</taxon>
        <taxon>Thermodesulfobacteriota</taxon>
        <taxon>Desulfovibrionia</taxon>
        <taxon>Desulfovibrionales</taxon>
        <taxon>Desulfomicrobiaceae</taxon>
        <taxon>Desulfomicrobium</taxon>
    </lineage>
</organism>
<dbReference type="GO" id="GO:0016887">
    <property type="term" value="F:ATP hydrolysis activity"/>
    <property type="evidence" value="ECO:0007669"/>
    <property type="project" value="InterPro"/>
</dbReference>
<dbReference type="SMART" id="SM00382">
    <property type="entry name" value="AAA"/>
    <property type="match status" value="1"/>
</dbReference>
<evidence type="ECO:0000256" key="5">
    <source>
        <dbReference type="ARBA" id="ARBA00022840"/>
    </source>
</evidence>
<dbReference type="Pfam" id="PF00004">
    <property type="entry name" value="AAA"/>
    <property type="match status" value="1"/>
</dbReference>
<evidence type="ECO:0000256" key="1">
    <source>
        <dbReference type="ARBA" id="ARBA00022670"/>
    </source>
</evidence>
<dbReference type="InterPro" id="IPR011006">
    <property type="entry name" value="CheY-like_superfamily"/>
</dbReference>